<sequence length="94" mass="9832" precursor="true">MRLVEMLAAVAIAGGCAAGAIGFAGVAAAQPDSPYVPDYPTPAPAPPGADIGSPPDWAPAKPVDPSWAADNRQVWDQNFQHWGVWMNGVFIPTY</sequence>
<evidence type="ECO:0008006" key="5">
    <source>
        <dbReference type="Google" id="ProtNLM"/>
    </source>
</evidence>
<evidence type="ECO:0000313" key="4">
    <source>
        <dbReference type="Proteomes" id="UP000006057"/>
    </source>
</evidence>
<keyword evidence="2" id="KW-0732">Signal</keyword>
<feature type="signal peptide" evidence="2">
    <location>
        <begin position="1"/>
        <end position="29"/>
    </location>
</feature>
<dbReference type="PROSITE" id="PS51257">
    <property type="entry name" value="PROKAR_LIPOPROTEIN"/>
    <property type="match status" value="1"/>
</dbReference>
<evidence type="ECO:0000313" key="3">
    <source>
        <dbReference type="EMBL" id="AFM17685.1"/>
    </source>
</evidence>
<dbReference type="PATRIC" id="fig|710421.3.peg.2915"/>
<evidence type="ECO:0000256" key="1">
    <source>
        <dbReference type="SAM" id="MobiDB-lite"/>
    </source>
</evidence>
<dbReference type="RefSeq" id="WP_014816162.1">
    <property type="nucleotide sequence ID" value="NC_018027.1"/>
</dbReference>
<dbReference type="STRING" id="710421.Mycch_2925"/>
<feature type="chain" id="PRO_5003686747" description="Lipoprotein" evidence="2">
    <location>
        <begin position="30"/>
        <end position="94"/>
    </location>
</feature>
<accession>I4BK78</accession>
<reference evidence="3 4" key="1">
    <citation type="submission" date="2012-06" db="EMBL/GenBank/DDBJ databases">
        <title>Complete sequence of chromosome of Mycobacterium chubuense NBB4.</title>
        <authorList>
            <consortium name="US DOE Joint Genome Institute"/>
            <person name="Lucas S."/>
            <person name="Han J."/>
            <person name="Lapidus A."/>
            <person name="Cheng J.-F."/>
            <person name="Goodwin L."/>
            <person name="Pitluck S."/>
            <person name="Peters L."/>
            <person name="Mikhailova N."/>
            <person name="Teshima H."/>
            <person name="Detter J.C."/>
            <person name="Han C."/>
            <person name="Tapia R."/>
            <person name="Land M."/>
            <person name="Hauser L."/>
            <person name="Kyrpides N."/>
            <person name="Ivanova N."/>
            <person name="Pagani I."/>
            <person name="Mattes T."/>
            <person name="Holmes A."/>
            <person name="Rutledge P."/>
            <person name="Paulsen I."/>
            <person name="Coleman N."/>
            <person name="Woyke T."/>
        </authorList>
    </citation>
    <scope>NUCLEOTIDE SEQUENCE [LARGE SCALE GENOMIC DNA]</scope>
    <source>
        <strain evidence="3 4">NBB4</strain>
    </source>
</reference>
<name>I4BK78_MYCCN</name>
<dbReference type="AlphaFoldDB" id="I4BK78"/>
<organism evidence="3 4">
    <name type="scientific">Mycolicibacterium chubuense (strain NBB4)</name>
    <name type="common">Mycobacterium chubuense</name>
    <dbReference type="NCBI Taxonomy" id="710421"/>
    <lineage>
        <taxon>Bacteria</taxon>
        <taxon>Bacillati</taxon>
        <taxon>Actinomycetota</taxon>
        <taxon>Actinomycetes</taxon>
        <taxon>Mycobacteriales</taxon>
        <taxon>Mycobacteriaceae</taxon>
        <taxon>Mycolicibacterium</taxon>
    </lineage>
</organism>
<dbReference type="OrthoDB" id="4753066at2"/>
<dbReference type="KEGG" id="mcb:Mycch_2925"/>
<feature type="region of interest" description="Disordered" evidence="1">
    <location>
        <begin position="37"/>
        <end position="64"/>
    </location>
</feature>
<evidence type="ECO:0000256" key="2">
    <source>
        <dbReference type="SAM" id="SignalP"/>
    </source>
</evidence>
<feature type="compositionally biased region" description="Pro residues" evidence="1">
    <location>
        <begin position="37"/>
        <end position="47"/>
    </location>
</feature>
<dbReference type="Proteomes" id="UP000006057">
    <property type="component" value="Chromosome"/>
</dbReference>
<protein>
    <recommendedName>
        <fullName evidence="5">Lipoprotein</fullName>
    </recommendedName>
</protein>
<keyword evidence="4" id="KW-1185">Reference proteome</keyword>
<proteinExistence type="predicted"/>
<dbReference type="EMBL" id="CP003053">
    <property type="protein sequence ID" value="AFM17685.1"/>
    <property type="molecule type" value="Genomic_DNA"/>
</dbReference>
<gene>
    <name evidence="3" type="ordered locus">Mycch_2925</name>
</gene>
<dbReference type="HOGENOM" id="CLU_176241_0_0_11"/>